<proteinExistence type="predicted"/>
<comment type="caution">
    <text evidence="1">The sequence shown here is derived from an EMBL/GenBank/DDBJ whole genome shotgun (WGS) entry which is preliminary data.</text>
</comment>
<keyword evidence="2" id="KW-1185">Reference proteome</keyword>
<sequence length="50" mass="5815">MNVFNDISNHEQLSTFETYELNYNIDQFFIPTSHSDLQISGSQLPIQQLP</sequence>
<gene>
    <name evidence="1" type="ORF">SPELUC_LOCUS14979</name>
</gene>
<dbReference type="EMBL" id="CAJVPW010046998">
    <property type="protein sequence ID" value="CAG8758619.1"/>
    <property type="molecule type" value="Genomic_DNA"/>
</dbReference>
<accession>A0ACA9QSQ1</accession>
<evidence type="ECO:0000313" key="2">
    <source>
        <dbReference type="Proteomes" id="UP000789366"/>
    </source>
</evidence>
<feature type="non-terminal residue" evidence="1">
    <location>
        <position position="50"/>
    </location>
</feature>
<organism evidence="1 2">
    <name type="scientific">Cetraspora pellucida</name>
    <dbReference type="NCBI Taxonomy" id="1433469"/>
    <lineage>
        <taxon>Eukaryota</taxon>
        <taxon>Fungi</taxon>
        <taxon>Fungi incertae sedis</taxon>
        <taxon>Mucoromycota</taxon>
        <taxon>Glomeromycotina</taxon>
        <taxon>Glomeromycetes</taxon>
        <taxon>Diversisporales</taxon>
        <taxon>Gigasporaceae</taxon>
        <taxon>Cetraspora</taxon>
    </lineage>
</organism>
<dbReference type="Proteomes" id="UP000789366">
    <property type="component" value="Unassembled WGS sequence"/>
</dbReference>
<evidence type="ECO:0000313" key="1">
    <source>
        <dbReference type="EMBL" id="CAG8758619.1"/>
    </source>
</evidence>
<name>A0ACA9QSQ1_9GLOM</name>
<protein>
    <submittedName>
        <fullName evidence="1">12791_t:CDS:1</fullName>
    </submittedName>
</protein>
<reference evidence="1" key="1">
    <citation type="submission" date="2021-06" db="EMBL/GenBank/DDBJ databases">
        <authorList>
            <person name="Kallberg Y."/>
            <person name="Tangrot J."/>
            <person name="Rosling A."/>
        </authorList>
    </citation>
    <scope>NUCLEOTIDE SEQUENCE</scope>
    <source>
        <strain evidence="1">28 12/20/2015</strain>
    </source>
</reference>